<dbReference type="GO" id="GO:0032993">
    <property type="term" value="C:protein-DNA complex"/>
    <property type="evidence" value="ECO:0007669"/>
    <property type="project" value="TreeGrafter"/>
</dbReference>
<dbReference type="CDD" id="cd00383">
    <property type="entry name" value="trans_reg_C"/>
    <property type="match status" value="1"/>
</dbReference>
<evidence type="ECO:0000256" key="2">
    <source>
        <dbReference type="ARBA" id="ARBA00023012"/>
    </source>
</evidence>
<organism evidence="10 11">
    <name type="scientific">Coriobacterium glomerans (strain ATCC 49209 / DSM 20642 / JCM 10262 / PW2)</name>
    <dbReference type="NCBI Taxonomy" id="700015"/>
    <lineage>
        <taxon>Bacteria</taxon>
        <taxon>Bacillati</taxon>
        <taxon>Actinomycetota</taxon>
        <taxon>Coriobacteriia</taxon>
        <taxon>Coriobacteriales</taxon>
        <taxon>Coriobacteriaceae</taxon>
        <taxon>Coriobacterium</taxon>
    </lineage>
</organism>
<dbReference type="GO" id="GO:0006355">
    <property type="term" value="P:regulation of DNA-templated transcription"/>
    <property type="evidence" value="ECO:0007669"/>
    <property type="project" value="InterPro"/>
</dbReference>
<evidence type="ECO:0000313" key="11">
    <source>
        <dbReference type="Proteomes" id="UP000006851"/>
    </source>
</evidence>
<protein>
    <submittedName>
        <fullName evidence="10">Two component transcriptional regulator, winged helix family</fullName>
    </submittedName>
</protein>
<name>F2N910_CORGP</name>
<dbReference type="STRING" id="700015.Corgl_1511"/>
<feature type="DNA-binding region" description="OmpR/PhoB-type" evidence="7">
    <location>
        <begin position="124"/>
        <end position="221"/>
    </location>
</feature>
<evidence type="ECO:0000259" key="9">
    <source>
        <dbReference type="PROSITE" id="PS51755"/>
    </source>
</evidence>
<accession>F2N910</accession>
<keyword evidence="3" id="KW-0805">Transcription regulation</keyword>
<dbReference type="SUPFAM" id="SSF52172">
    <property type="entry name" value="CheY-like"/>
    <property type="match status" value="1"/>
</dbReference>
<dbReference type="OrthoDB" id="9812490at2"/>
<evidence type="ECO:0000313" key="10">
    <source>
        <dbReference type="EMBL" id="AEB07610.1"/>
    </source>
</evidence>
<gene>
    <name evidence="10" type="ordered locus">Corgl_1511</name>
</gene>
<proteinExistence type="predicted"/>
<dbReference type="GO" id="GO:0005829">
    <property type="term" value="C:cytosol"/>
    <property type="evidence" value="ECO:0007669"/>
    <property type="project" value="TreeGrafter"/>
</dbReference>
<keyword evidence="11" id="KW-1185">Reference proteome</keyword>
<evidence type="ECO:0000256" key="7">
    <source>
        <dbReference type="PROSITE-ProRule" id="PRU01091"/>
    </source>
</evidence>
<dbReference type="InterPro" id="IPR039420">
    <property type="entry name" value="WalR-like"/>
</dbReference>
<dbReference type="Gene3D" id="3.40.50.2300">
    <property type="match status" value="1"/>
</dbReference>
<dbReference type="GO" id="GO:0000976">
    <property type="term" value="F:transcription cis-regulatory region binding"/>
    <property type="evidence" value="ECO:0007669"/>
    <property type="project" value="TreeGrafter"/>
</dbReference>
<dbReference type="RefSeq" id="WP_013709352.1">
    <property type="nucleotide sequence ID" value="NC_015389.1"/>
</dbReference>
<evidence type="ECO:0000259" key="8">
    <source>
        <dbReference type="PROSITE" id="PS50110"/>
    </source>
</evidence>
<feature type="modified residue" description="4-aspartylphosphate" evidence="6">
    <location>
        <position position="51"/>
    </location>
</feature>
<dbReference type="Pfam" id="PF00486">
    <property type="entry name" value="Trans_reg_C"/>
    <property type="match status" value="1"/>
</dbReference>
<evidence type="ECO:0000256" key="4">
    <source>
        <dbReference type="ARBA" id="ARBA00023125"/>
    </source>
</evidence>
<dbReference type="SMART" id="SM00448">
    <property type="entry name" value="REC"/>
    <property type="match status" value="1"/>
</dbReference>
<dbReference type="GO" id="GO:0000156">
    <property type="term" value="F:phosphorelay response regulator activity"/>
    <property type="evidence" value="ECO:0007669"/>
    <property type="project" value="TreeGrafter"/>
</dbReference>
<dbReference type="Gene3D" id="6.10.250.690">
    <property type="match status" value="1"/>
</dbReference>
<dbReference type="HOGENOM" id="CLU_000445_30_1_11"/>
<dbReference type="Gene3D" id="1.10.10.10">
    <property type="entry name" value="Winged helix-like DNA-binding domain superfamily/Winged helix DNA-binding domain"/>
    <property type="match status" value="1"/>
</dbReference>
<dbReference type="PANTHER" id="PTHR48111:SF36">
    <property type="entry name" value="TRANSCRIPTIONAL REGULATORY PROTEIN CUTR"/>
    <property type="match status" value="1"/>
</dbReference>
<dbReference type="PROSITE" id="PS51755">
    <property type="entry name" value="OMPR_PHOB"/>
    <property type="match status" value="1"/>
</dbReference>
<dbReference type="EMBL" id="CP002628">
    <property type="protein sequence ID" value="AEB07610.1"/>
    <property type="molecule type" value="Genomic_DNA"/>
</dbReference>
<dbReference type="InterPro" id="IPR001867">
    <property type="entry name" value="OmpR/PhoB-type_DNA-bd"/>
</dbReference>
<evidence type="ECO:0000256" key="6">
    <source>
        <dbReference type="PROSITE-ProRule" id="PRU00169"/>
    </source>
</evidence>
<keyword evidence="5" id="KW-0804">Transcription</keyword>
<keyword evidence="2" id="KW-0902">Two-component regulatory system</keyword>
<feature type="domain" description="Response regulatory" evidence="8">
    <location>
        <begin position="2"/>
        <end position="116"/>
    </location>
</feature>
<keyword evidence="1 6" id="KW-0597">Phosphoprotein</keyword>
<dbReference type="PANTHER" id="PTHR48111">
    <property type="entry name" value="REGULATOR OF RPOS"/>
    <property type="match status" value="1"/>
</dbReference>
<evidence type="ECO:0000256" key="3">
    <source>
        <dbReference type="ARBA" id="ARBA00023015"/>
    </source>
</evidence>
<evidence type="ECO:0000256" key="5">
    <source>
        <dbReference type="ARBA" id="ARBA00023163"/>
    </source>
</evidence>
<dbReference type="KEGG" id="cgo:Corgl_1511"/>
<dbReference type="eggNOG" id="COG0745">
    <property type="taxonomic scope" value="Bacteria"/>
</dbReference>
<dbReference type="PROSITE" id="PS50110">
    <property type="entry name" value="RESPONSE_REGULATORY"/>
    <property type="match status" value="1"/>
</dbReference>
<sequence length="221" mass="24692">MRLLVVEDERDLADAIAEGLRLDGYAVETCADGQMASELLAVESYDLVILDLNLPGKDGIEILRELRESARDIKVLILSARSSVADRVNGLDSGANDYLIKPFAFEELEARIRALTHRSFTQAASVLRCGDLRLDTIGRTLRVGSREIALTRKELAVLEHLLLHRGEVVSQEDLLDHIWDRDANTFSNVVRVHVASLRKKLRAEVGDDVVKTRIGEGYYID</sequence>
<dbReference type="AlphaFoldDB" id="F2N910"/>
<dbReference type="Proteomes" id="UP000006851">
    <property type="component" value="Chromosome"/>
</dbReference>
<dbReference type="InterPro" id="IPR011006">
    <property type="entry name" value="CheY-like_superfamily"/>
</dbReference>
<dbReference type="InterPro" id="IPR036388">
    <property type="entry name" value="WH-like_DNA-bd_sf"/>
</dbReference>
<dbReference type="Pfam" id="PF00072">
    <property type="entry name" value="Response_reg"/>
    <property type="match status" value="1"/>
</dbReference>
<dbReference type="SMART" id="SM00862">
    <property type="entry name" value="Trans_reg_C"/>
    <property type="match status" value="1"/>
</dbReference>
<keyword evidence="4 7" id="KW-0238">DNA-binding</keyword>
<dbReference type="InterPro" id="IPR001789">
    <property type="entry name" value="Sig_transdc_resp-reg_receiver"/>
</dbReference>
<dbReference type="FunFam" id="3.40.50.2300:FF:000002">
    <property type="entry name" value="DNA-binding response regulator PhoP"/>
    <property type="match status" value="1"/>
</dbReference>
<feature type="domain" description="OmpR/PhoB-type" evidence="9">
    <location>
        <begin position="124"/>
        <end position="221"/>
    </location>
</feature>
<evidence type="ECO:0000256" key="1">
    <source>
        <dbReference type="ARBA" id="ARBA00022553"/>
    </source>
</evidence>
<reference evidence="11" key="1">
    <citation type="journal article" date="2013" name="Stand. Genomic Sci.">
        <title>Complete genome sequence of Coriobacterium glomerans type strain (PW2(T)) from the midgut of Pyrrhocoris apterus L. (red soldier bug).</title>
        <authorList>
            <person name="Stackebrandt E."/>
            <person name="Zeytun A."/>
            <person name="Lapidus A."/>
            <person name="Nolan M."/>
            <person name="Lucas S."/>
            <person name="Hammon N."/>
            <person name="Deshpande S."/>
            <person name="Cheng J.F."/>
            <person name="Tapia R."/>
            <person name="Goodwin L.A."/>
            <person name="Pitluck S."/>
            <person name="Liolios K."/>
            <person name="Pagani I."/>
            <person name="Ivanova N."/>
            <person name="Mavromatis K."/>
            <person name="Mikhailova N."/>
            <person name="Huntemann M."/>
            <person name="Pati A."/>
            <person name="Chen A."/>
            <person name="Palaniappan K."/>
            <person name="Chang Y.J."/>
            <person name="Land M."/>
            <person name="Hauser L."/>
            <person name="Rohde M."/>
            <person name="Pukall R."/>
            <person name="Goker M."/>
            <person name="Detter J.C."/>
            <person name="Woyke T."/>
            <person name="Bristow J."/>
            <person name="Eisen J.A."/>
            <person name="Markowitz V."/>
            <person name="Hugenholtz P."/>
            <person name="Kyrpides N.C."/>
            <person name="Klenk H.P."/>
        </authorList>
    </citation>
    <scope>NUCLEOTIDE SEQUENCE</scope>
    <source>
        <strain evidence="11">ATCC 49209 / DSM 20642 / JCM 10262 / PW2</strain>
    </source>
</reference>
<dbReference type="CDD" id="cd17624">
    <property type="entry name" value="REC_OmpR_PmrA-like"/>
    <property type="match status" value="1"/>
</dbReference>